<dbReference type="InterPro" id="IPR000683">
    <property type="entry name" value="Gfo/Idh/MocA-like_OxRdtase_N"/>
</dbReference>
<evidence type="ECO:0000313" key="2">
    <source>
        <dbReference type="EMBL" id="WZC49695.1"/>
    </source>
</evidence>
<reference evidence="3" key="1">
    <citation type="submission" date="2024-04" db="EMBL/GenBank/DDBJ databases">
        <title>Phylogenomic analyses of a clade within the roseobacter group suggest taxonomic reassignments of species of the genera Aestuariivita, Citreicella, Loktanella, Nautella, Pelagibaca, Ruegeria, Thalassobius, Thiobacimonas and Tropicibacter, and the proposal o.</title>
        <authorList>
            <person name="Jeon C.O."/>
        </authorList>
    </citation>
    <scope>NUCLEOTIDE SEQUENCE [LARGE SCALE GENOMIC DNA]</scope>
    <source>
        <strain evidence="3">BS5-3</strain>
    </source>
</reference>
<evidence type="ECO:0000259" key="1">
    <source>
        <dbReference type="Pfam" id="PF01408"/>
    </source>
</evidence>
<dbReference type="PANTHER" id="PTHR43818:SF7">
    <property type="entry name" value="DEHYDROGENASE"/>
    <property type="match status" value="1"/>
</dbReference>
<feature type="domain" description="Gfo/Idh/MocA-like oxidoreductase N-terminal" evidence="1">
    <location>
        <begin position="5"/>
        <end position="111"/>
    </location>
</feature>
<dbReference type="Gene3D" id="3.30.360.10">
    <property type="entry name" value="Dihydrodipicolinate Reductase, domain 2"/>
    <property type="match status" value="1"/>
</dbReference>
<dbReference type="PANTHER" id="PTHR43818">
    <property type="entry name" value="BCDNA.GH03377"/>
    <property type="match status" value="1"/>
</dbReference>
<dbReference type="Pfam" id="PF01408">
    <property type="entry name" value="GFO_IDH_MocA"/>
    <property type="match status" value="1"/>
</dbReference>
<evidence type="ECO:0000313" key="3">
    <source>
        <dbReference type="Proteomes" id="UP001440612"/>
    </source>
</evidence>
<gene>
    <name evidence="2" type="ORF">AABB29_03310</name>
</gene>
<dbReference type="Proteomes" id="UP001440612">
    <property type="component" value="Chromosome"/>
</dbReference>
<keyword evidence="3" id="KW-1185">Reference proteome</keyword>
<dbReference type="Gene3D" id="3.40.50.720">
    <property type="entry name" value="NAD(P)-binding Rossmann-like Domain"/>
    <property type="match status" value="1"/>
</dbReference>
<accession>A0ABZ2V6R7</accession>
<dbReference type="InterPro" id="IPR050463">
    <property type="entry name" value="Gfo/Idh/MocA_oxidrdct_glycsds"/>
</dbReference>
<dbReference type="SUPFAM" id="SSF51735">
    <property type="entry name" value="NAD(P)-binding Rossmann-fold domains"/>
    <property type="match status" value="1"/>
</dbReference>
<sequence>MTPICLVGIGKIATDQHVPAINASPDWDLAATVSRTGTIDGVQAFTDFDQMLAETDIPVISLCLPPVPRYAYAAKAIAAGRHVMLEKPPGATLAEVHALADMARAAGVTLFTTWHSRMAPGVAPAKAWLADKQVTGVQITWKEDVRRWHPGQDWVFAPAGMGVFDPGINALSIITEILPMPIHLQAAELLFPSNCDTPIAAQMRWTENVIAEFDWRQEGPQSWDITVQTDAGGISLHDGGSRLVIDGAPQDVGPEREYPALYDRMADLVKDGVSDVDIGPMIHVADAMALGQRVTGEAFYL</sequence>
<dbReference type="InterPro" id="IPR036291">
    <property type="entry name" value="NAD(P)-bd_dom_sf"/>
</dbReference>
<name>A0ABZ2V6R7_9RHOB</name>
<proteinExistence type="predicted"/>
<dbReference type="RefSeq" id="WP_341367805.1">
    <property type="nucleotide sequence ID" value="NZ_CP150951.2"/>
</dbReference>
<dbReference type="EMBL" id="CP150951">
    <property type="protein sequence ID" value="WZC49695.1"/>
    <property type="molecule type" value="Genomic_DNA"/>
</dbReference>
<organism evidence="2 3">
    <name type="scientific">Yoonia phaeophyticola</name>
    <dbReference type="NCBI Taxonomy" id="3137369"/>
    <lineage>
        <taxon>Bacteria</taxon>
        <taxon>Pseudomonadati</taxon>
        <taxon>Pseudomonadota</taxon>
        <taxon>Alphaproteobacteria</taxon>
        <taxon>Rhodobacterales</taxon>
        <taxon>Paracoccaceae</taxon>
        <taxon>Yoonia</taxon>
    </lineage>
</organism>
<protein>
    <submittedName>
        <fullName evidence="2">Gfo/Idh/MocA family protein</fullName>
    </submittedName>
</protein>